<proteinExistence type="predicted"/>
<dbReference type="Proteomes" id="UP001305779">
    <property type="component" value="Unassembled WGS sequence"/>
</dbReference>
<feature type="compositionally biased region" description="Basic and acidic residues" evidence="1">
    <location>
        <begin position="766"/>
        <end position="777"/>
    </location>
</feature>
<feature type="compositionally biased region" description="Basic and acidic residues" evidence="1">
    <location>
        <begin position="987"/>
        <end position="1010"/>
    </location>
</feature>
<evidence type="ECO:0000256" key="1">
    <source>
        <dbReference type="SAM" id="MobiDB-lite"/>
    </source>
</evidence>
<feature type="compositionally biased region" description="Polar residues" evidence="1">
    <location>
        <begin position="756"/>
        <end position="765"/>
    </location>
</feature>
<feature type="compositionally biased region" description="Polar residues" evidence="1">
    <location>
        <begin position="535"/>
        <end position="556"/>
    </location>
</feature>
<feature type="compositionally biased region" description="Polar residues" evidence="1">
    <location>
        <begin position="488"/>
        <end position="498"/>
    </location>
</feature>
<evidence type="ECO:0000313" key="2">
    <source>
        <dbReference type="EMBL" id="KAK4500058.1"/>
    </source>
</evidence>
<feature type="region of interest" description="Disordered" evidence="1">
    <location>
        <begin position="144"/>
        <end position="231"/>
    </location>
</feature>
<protein>
    <submittedName>
        <fullName evidence="2">Uncharacterized protein</fullName>
    </submittedName>
</protein>
<gene>
    <name evidence="2" type="ORF">PRZ48_008244</name>
</gene>
<keyword evidence="3" id="KW-1185">Reference proteome</keyword>
<name>A0ABR0EFS8_ZASCE</name>
<feature type="region of interest" description="Disordered" evidence="1">
    <location>
        <begin position="964"/>
        <end position="1113"/>
    </location>
</feature>
<feature type="compositionally biased region" description="Polar residues" evidence="1">
    <location>
        <begin position="652"/>
        <end position="666"/>
    </location>
</feature>
<feature type="compositionally biased region" description="Polar residues" evidence="1">
    <location>
        <begin position="510"/>
        <end position="519"/>
    </location>
</feature>
<feature type="compositionally biased region" description="Basic and acidic residues" evidence="1">
    <location>
        <begin position="715"/>
        <end position="724"/>
    </location>
</feature>
<accession>A0ABR0EFS8</accession>
<feature type="compositionally biased region" description="Polar residues" evidence="1">
    <location>
        <begin position="842"/>
        <end position="853"/>
    </location>
</feature>
<feature type="compositionally biased region" description="Basic and acidic residues" evidence="1">
    <location>
        <begin position="411"/>
        <end position="432"/>
    </location>
</feature>
<feature type="compositionally biased region" description="Polar residues" evidence="1">
    <location>
        <begin position="465"/>
        <end position="474"/>
    </location>
</feature>
<feature type="compositionally biased region" description="Polar residues" evidence="1">
    <location>
        <begin position="37"/>
        <end position="50"/>
    </location>
</feature>
<sequence length="1340" mass="147010">MPFRSNKPARLEKPRTNDNSGSRHSPARNDDTDETSLRSPNRYSIQSLSHQQLVTRQRQLLLRQASDNSTSSKNGQDRVGRSVSHELDQYGDPKASTSTVNTIVNDIEARTKIDVEQAIGLLQELKKTASPDELVALHRALLPVKEDTPPPPSALPSIEERAYTSIPPDRRRSVIPPGLATRSGTSDDILRKPSDTSSGSTPKKAQRETWLFETPRAQPRNDSPSRLSARSEQAYCHAGAYASGTLRITNGAASPEPSIISKLAMESSDTEEEREVERPTSIANVLPSLPALKERRCEDAGSTRSDGLSIKDRQSSETLRPAGPRPGSLDFHSRQQSKVRAELRLDPPLQRHSFQHTPDVPSEDKPRFQQRWSHRAAFLSQEYTLDCDITESPYEEKNGLIDFGKRLSTVHDDGESEAGGRAEAEGDSRADAFARLTGVFEQEASRSENDIGTARTSDEARLSPQRDTITTTQDKVVRKVDSGYCSDASASPLQQKSSADAGKPRIASAIQEQPNSPHQGSDPYATDNDLPAESHGSTNDTSSLLTFEEMVTSSPQIDPAWNISPSQTTKKSPLSLFKSKSKATRKGSFNVLNVYHGDRPRTSDGSDMATFAEPSPPPSRSGPNDKPSKKLQKPMPESVRRQRKKTMEDLKTSMSEHSPTVQNLLTDVTAKQDDSDCFVGCQPQDPAEDREQTQEQAKSLRQRSKSFVSRKRSKTVGESEEKTEQPSTSSSVPSRKRSKSIADHAAPIPVHANEDTVPSMNCLKSSETETPARDRPVPTHADFASVARALRSHPPDLSPDAHRSAPVPKRSSMQRYYSLHKIDIPGQEPQTAQDQEAKQESKSIQTQEPTQEVQIAKTADERSSAPPAPPSHQTSASISSSTPTTPVAVGSSYSVEDRFPGWTGKPASPNATPPQTPLHSPSSSVSWLPLRQNRSQSALPAGIPPLPELPADIAAKVSRADQMVAKKMKLSPRSSPSTSARNSIDSVDTRKQLLARKAEARKEQDEDRSHQARQAALDQLNVPREEDEDGANGSAGDGARWSVDGSIMLPRPEEQPLPASPTHDSQHPGWPGWEQQSSLWRQRREALAQSLDTTERQSIDGSPEQTCDSPSTPGIVVSRYITPLGAENAHNANRVLESEHDSAKKYAEEYTSLISDENDKENTPCRPTAPRADSVVSTATLVTLSSNDQRPVRVTASRSNSELSIYTTTTTSSNRSPFNPDRQQHMRTKSGRFVAYRPSDASHAERSRALSLARQSTQLTVPPQRPELKKSSSETLFDRFGGGMQYGWDRDSGSFGGSAGMRTGNGERKSVKMSEEFGLDLSDVPVFLRRGEGFRTRWHG</sequence>
<feature type="region of interest" description="Disordered" evidence="1">
    <location>
        <begin position="1"/>
        <end position="51"/>
    </location>
</feature>
<feature type="compositionally biased region" description="Basic residues" evidence="1">
    <location>
        <begin position="700"/>
        <end position="714"/>
    </location>
</feature>
<feature type="compositionally biased region" description="Polar residues" evidence="1">
    <location>
        <begin position="1099"/>
        <end position="1112"/>
    </location>
</feature>
<evidence type="ECO:0000313" key="3">
    <source>
        <dbReference type="Proteomes" id="UP001305779"/>
    </source>
</evidence>
<feature type="compositionally biased region" description="Basic and acidic residues" evidence="1">
    <location>
        <begin position="158"/>
        <end position="172"/>
    </location>
</feature>
<feature type="compositionally biased region" description="Low complexity" evidence="1">
    <location>
        <begin position="871"/>
        <end position="892"/>
    </location>
</feature>
<feature type="region of interest" description="Disordered" evidence="1">
    <location>
        <begin position="265"/>
        <end position="369"/>
    </location>
</feature>
<comment type="caution">
    <text evidence="2">The sequence shown here is derived from an EMBL/GenBank/DDBJ whole genome shotgun (WGS) entry which is preliminary data.</text>
</comment>
<feature type="compositionally biased region" description="Polar residues" evidence="1">
    <location>
        <begin position="972"/>
        <end position="986"/>
    </location>
</feature>
<feature type="compositionally biased region" description="Polar residues" evidence="1">
    <location>
        <begin position="917"/>
        <end position="938"/>
    </location>
</feature>
<feature type="region of interest" description="Disordered" evidence="1">
    <location>
        <begin position="411"/>
        <end position="948"/>
    </location>
</feature>
<feature type="region of interest" description="Disordered" evidence="1">
    <location>
        <begin position="1194"/>
        <end position="1226"/>
    </location>
</feature>
<organism evidence="2 3">
    <name type="scientific">Zasmidium cellare</name>
    <name type="common">Wine cellar mold</name>
    <name type="synonym">Racodium cellare</name>
    <dbReference type="NCBI Taxonomy" id="395010"/>
    <lineage>
        <taxon>Eukaryota</taxon>
        <taxon>Fungi</taxon>
        <taxon>Dikarya</taxon>
        <taxon>Ascomycota</taxon>
        <taxon>Pezizomycotina</taxon>
        <taxon>Dothideomycetes</taxon>
        <taxon>Dothideomycetidae</taxon>
        <taxon>Mycosphaerellales</taxon>
        <taxon>Mycosphaerellaceae</taxon>
        <taxon>Zasmidium</taxon>
    </lineage>
</organism>
<dbReference type="EMBL" id="JAXOVC010000006">
    <property type="protein sequence ID" value="KAK4500058.1"/>
    <property type="molecule type" value="Genomic_DNA"/>
</dbReference>
<reference evidence="2 3" key="1">
    <citation type="journal article" date="2023" name="G3 (Bethesda)">
        <title>A chromosome-level genome assembly of Zasmidium syzygii isolated from banana leaves.</title>
        <authorList>
            <person name="van Westerhoven A.C."/>
            <person name="Mehrabi R."/>
            <person name="Talebi R."/>
            <person name="Steentjes M.B.F."/>
            <person name="Corcolon B."/>
            <person name="Chong P.A."/>
            <person name="Kema G.H.J."/>
            <person name="Seidl M.F."/>
        </authorList>
    </citation>
    <scope>NUCLEOTIDE SEQUENCE [LARGE SCALE GENOMIC DNA]</scope>
    <source>
        <strain evidence="2 3">P124</strain>
    </source>
</reference>
<feature type="compositionally biased region" description="Basic and acidic residues" evidence="1">
    <location>
        <begin position="292"/>
        <end position="301"/>
    </location>
</feature>
<feature type="compositionally biased region" description="Polar residues" evidence="1">
    <location>
        <begin position="220"/>
        <end position="231"/>
    </location>
</feature>
<feature type="compositionally biased region" description="Polar residues" evidence="1">
    <location>
        <begin position="1196"/>
        <end position="1217"/>
    </location>
</feature>
<feature type="region of interest" description="Disordered" evidence="1">
    <location>
        <begin position="1152"/>
        <end position="1174"/>
    </location>
</feature>